<feature type="domain" description="DUF1512" evidence="3">
    <location>
        <begin position="191"/>
        <end position="363"/>
    </location>
</feature>
<dbReference type="Pfam" id="PF23542">
    <property type="entry name" value="DUF1512_C"/>
    <property type="match status" value="1"/>
</dbReference>
<evidence type="ECO:0000313" key="5">
    <source>
        <dbReference type="Proteomes" id="UP000244093"/>
    </source>
</evidence>
<keyword evidence="1" id="KW-0472">Membrane</keyword>
<dbReference type="AlphaFoldDB" id="A0A2R7Y771"/>
<feature type="transmembrane region" description="Helical" evidence="1">
    <location>
        <begin position="6"/>
        <end position="25"/>
    </location>
</feature>
<dbReference type="PIRSF" id="PIRSF016495">
    <property type="entry name" value="UCP016495"/>
    <property type="match status" value="1"/>
</dbReference>
<reference evidence="4 5" key="1">
    <citation type="journal article" date="2018" name="Syst. Appl. Microbiol.">
        <title>A new symbiotic nanoarchaeote (Candidatus Nanoclepta minutus) and its host (Zestosphaera tikiterensis gen. nov., sp. nov.) from a New Zealand hot spring.</title>
        <authorList>
            <person name="St John E."/>
            <person name="Liu Y."/>
            <person name="Podar M."/>
            <person name="Stott M.B."/>
            <person name="Meneghin J."/>
            <person name="Chen Z."/>
            <person name="Lagutin K."/>
            <person name="Mitchell K."/>
            <person name="Reysenbach A.L."/>
        </authorList>
    </citation>
    <scope>NUCLEOTIDE SEQUENCE [LARGE SCALE GENOMIC DNA]</scope>
    <source>
        <strain evidence="4">NZ3</strain>
    </source>
</reference>
<dbReference type="EMBL" id="NBVN01000002">
    <property type="protein sequence ID" value="PUA33326.1"/>
    <property type="molecule type" value="Genomic_DNA"/>
</dbReference>
<keyword evidence="1" id="KW-0812">Transmembrane</keyword>
<organism evidence="4 5">
    <name type="scientific">Zestosphaera tikiterensis</name>
    <dbReference type="NCBI Taxonomy" id="1973259"/>
    <lineage>
        <taxon>Archaea</taxon>
        <taxon>Thermoproteota</taxon>
        <taxon>Thermoprotei</taxon>
        <taxon>Desulfurococcales</taxon>
        <taxon>Desulfurococcaceae</taxon>
        <taxon>Zestosphaera</taxon>
    </lineage>
</organism>
<accession>A0A2R7Y771</accession>
<dbReference type="InterPro" id="IPR009995">
    <property type="entry name" value="DUF1512"/>
</dbReference>
<proteinExistence type="predicted"/>
<dbReference type="Proteomes" id="UP000244093">
    <property type="component" value="Unassembled WGS sequence"/>
</dbReference>
<dbReference type="InterPro" id="IPR056461">
    <property type="entry name" value="DUF1512_C"/>
</dbReference>
<comment type="caution">
    <text evidence="4">The sequence shown here is derived from an EMBL/GenBank/DDBJ whole genome shotgun (WGS) entry which is preliminary data.</text>
</comment>
<dbReference type="Pfam" id="PF07431">
    <property type="entry name" value="DUF1512"/>
    <property type="match status" value="1"/>
</dbReference>
<evidence type="ECO:0008006" key="6">
    <source>
        <dbReference type="Google" id="ProtNLM"/>
    </source>
</evidence>
<feature type="domain" description="DUF1512" evidence="2">
    <location>
        <begin position="12"/>
        <end position="185"/>
    </location>
</feature>
<gene>
    <name evidence="4" type="ORF">B7O98_02540</name>
</gene>
<keyword evidence="1" id="KW-1133">Transmembrane helix</keyword>
<evidence type="ECO:0000256" key="1">
    <source>
        <dbReference type="SAM" id="Phobius"/>
    </source>
</evidence>
<evidence type="ECO:0000259" key="3">
    <source>
        <dbReference type="Pfam" id="PF23542"/>
    </source>
</evidence>
<evidence type="ECO:0000313" key="4">
    <source>
        <dbReference type="EMBL" id="PUA33326.1"/>
    </source>
</evidence>
<evidence type="ECO:0000259" key="2">
    <source>
        <dbReference type="Pfam" id="PF07431"/>
    </source>
</evidence>
<dbReference type="InterPro" id="IPR056460">
    <property type="entry name" value="DUF1512_N"/>
</dbReference>
<sequence length="364" mass="40805">MDGTQDWSSILLAVIILSSFVLNFTDIPQKMQFWRFSSVVRRRIYELNELENDGRRKSIKYLKDLNVPNPKELIENYVDNFFMISPVDIEPTDIISRLRHLLRTRDEAVKRYVIENLKNISDEVRQKIEVMLELNSILTFINKVVKHYYNLGVKYNDWVLMMRLALDVNQIYLLAKAYNNAIEAFGVGAPIGDGAGPLVVRTLANSSEEREIVPETVVYESSFENRRIYVVKAKGPGPTVGRPGEALEKLVNELDGKIARIITVDAALKLESERSGEVAFGVGAAIGDIGPEKIAMERIATKYSIPLDAVVVKMSNEEAITTMTKEIYDGVLKAVDVVKNIIRSKTKEGDAVVVIGVGNTLGIK</sequence>
<protein>
    <recommendedName>
        <fullName evidence="6">DUF1512 domain-containing protein</fullName>
    </recommendedName>
</protein>
<name>A0A2R7Y771_9CREN</name>